<comment type="caution">
    <text evidence="3">The sequence shown here is derived from an EMBL/GenBank/DDBJ whole genome shotgun (WGS) entry which is preliminary data.</text>
</comment>
<dbReference type="Proteomes" id="UP000093501">
    <property type="component" value="Unassembled WGS sequence"/>
</dbReference>
<proteinExistence type="predicted"/>
<evidence type="ECO:0000256" key="1">
    <source>
        <dbReference type="ARBA" id="ARBA00001946"/>
    </source>
</evidence>
<dbReference type="RefSeq" id="WP_068750640.1">
    <property type="nucleotide sequence ID" value="NZ_JBDXXE010000009.1"/>
</dbReference>
<dbReference type="SUPFAM" id="SSF55811">
    <property type="entry name" value="Nudix"/>
    <property type="match status" value="1"/>
</dbReference>
<evidence type="ECO:0000313" key="4">
    <source>
        <dbReference type="Proteomes" id="UP000093501"/>
    </source>
</evidence>
<gene>
    <name evidence="3" type="ORF">BCR15_00655</name>
</gene>
<dbReference type="Gene3D" id="3.90.79.10">
    <property type="entry name" value="Nucleoside Triphosphate Pyrophosphohydrolase"/>
    <property type="match status" value="1"/>
</dbReference>
<dbReference type="CDD" id="cd04690">
    <property type="entry name" value="NUDIX_Hydrolase"/>
    <property type="match status" value="1"/>
</dbReference>
<dbReference type="InterPro" id="IPR015797">
    <property type="entry name" value="NUDIX_hydrolase-like_dom_sf"/>
</dbReference>
<dbReference type="PRINTS" id="PR00502">
    <property type="entry name" value="NUDIXFAMILY"/>
</dbReference>
<reference evidence="4" key="1">
    <citation type="submission" date="2016-07" db="EMBL/GenBank/DDBJ databases">
        <authorList>
            <person name="Florea S."/>
            <person name="Webb J.S."/>
            <person name="Jaromczyk J."/>
            <person name="Schardl C.L."/>
        </authorList>
    </citation>
    <scope>NUCLEOTIDE SEQUENCE [LARGE SCALE GENOMIC DNA]</scope>
    <source>
        <strain evidence="4">IPBSL-7</strain>
    </source>
</reference>
<evidence type="ECO:0000313" key="3">
    <source>
        <dbReference type="EMBL" id="OCL36416.1"/>
    </source>
</evidence>
<dbReference type="GO" id="GO:0016787">
    <property type="term" value="F:hydrolase activity"/>
    <property type="evidence" value="ECO:0007669"/>
    <property type="project" value="UniProtKB-KW"/>
</dbReference>
<organism evidence="3 4">
    <name type="scientific">Tessaracoccus lapidicaptus</name>
    <dbReference type="NCBI Taxonomy" id="1427523"/>
    <lineage>
        <taxon>Bacteria</taxon>
        <taxon>Bacillati</taxon>
        <taxon>Actinomycetota</taxon>
        <taxon>Actinomycetes</taxon>
        <taxon>Propionibacteriales</taxon>
        <taxon>Propionibacteriaceae</taxon>
        <taxon>Tessaracoccus</taxon>
    </lineage>
</organism>
<keyword evidence="4" id="KW-1185">Reference proteome</keyword>
<dbReference type="AlphaFoldDB" id="A0A1C0AQ13"/>
<keyword evidence="2" id="KW-0378">Hydrolase</keyword>
<dbReference type="PROSITE" id="PS51462">
    <property type="entry name" value="NUDIX"/>
    <property type="match status" value="1"/>
</dbReference>
<name>A0A1C0AQ13_9ACTN</name>
<dbReference type="InterPro" id="IPR020476">
    <property type="entry name" value="Nudix_hydrolase"/>
</dbReference>
<accession>A0A1C0AQ13</accession>
<comment type="cofactor">
    <cofactor evidence="1">
        <name>Mg(2+)</name>
        <dbReference type="ChEBI" id="CHEBI:18420"/>
    </cofactor>
</comment>
<sequence length="142" mass="14958">MDRRIHVTAVVLRDAAGAVLLVRKRGTAMWMNPGGKPEAGESPEACGAREVAEELGLSLDPALLVPLGLFEAAAANEPDHVVVAHVFAWPDPVEGPVHPAAEIDAVRWSDPFDAGLLRADPTLAPLYADVIAPRLGAVPPRP</sequence>
<dbReference type="Pfam" id="PF00293">
    <property type="entry name" value="NUDIX"/>
    <property type="match status" value="1"/>
</dbReference>
<protein>
    <submittedName>
        <fullName evidence="3">Uncharacterized protein</fullName>
    </submittedName>
</protein>
<evidence type="ECO:0000256" key="2">
    <source>
        <dbReference type="ARBA" id="ARBA00022801"/>
    </source>
</evidence>
<dbReference type="EMBL" id="MBQD01000011">
    <property type="protein sequence ID" value="OCL36416.1"/>
    <property type="molecule type" value="Genomic_DNA"/>
</dbReference>
<dbReference type="PANTHER" id="PTHR43046:SF2">
    <property type="entry name" value="8-OXO-DGTP DIPHOSPHATASE-RELATED"/>
    <property type="match status" value="1"/>
</dbReference>
<dbReference type="InterPro" id="IPR000086">
    <property type="entry name" value="NUDIX_hydrolase_dom"/>
</dbReference>
<dbReference type="PANTHER" id="PTHR43046">
    <property type="entry name" value="GDP-MANNOSE MANNOSYL HYDROLASE"/>
    <property type="match status" value="1"/>
</dbReference>